<dbReference type="PANTHER" id="PTHR47272:SF1">
    <property type="entry name" value="PIGGYBAC TRANSPOSABLE ELEMENT-DERIVED PROTEIN 3-LIKE"/>
    <property type="match status" value="1"/>
</dbReference>
<dbReference type="Proteomes" id="UP000691718">
    <property type="component" value="Unassembled WGS sequence"/>
</dbReference>
<dbReference type="Pfam" id="PF13843">
    <property type="entry name" value="DDE_Tnp_1_7"/>
    <property type="match status" value="1"/>
</dbReference>
<evidence type="ECO:0000313" key="2">
    <source>
        <dbReference type="EMBL" id="CAG4946695.1"/>
    </source>
</evidence>
<dbReference type="EMBL" id="CAJQZP010000212">
    <property type="protein sequence ID" value="CAG4946695.1"/>
    <property type="molecule type" value="Genomic_DNA"/>
</dbReference>
<organism evidence="2 3">
    <name type="scientific">Parnassius apollo</name>
    <name type="common">Apollo butterfly</name>
    <name type="synonym">Papilio apollo</name>
    <dbReference type="NCBI Taxonomy" id="110799"/>
    <lineage>
        <taxon>Eukaryota</taxon>
        <taxon>Metazoa</taxon>
        <taxon>Ecdysozoa</taxon>
        <taxon>Arthropoda</taxon>
        <taxon>Hexapoda</taxon>
        <taxon>Insecta</taxon>
        <taxon>Pterygota</taxon>
        <taxon>Neoptera</taxon>
        <taxon>Endopterygota</taxon>
        <taxon>Lepidoptera</taxon>
        <taxon>Glossata</taxon>
        <taxon>Ditrysia</taxon>
        <taxon>Papilionoidea</taxon>
        <taxon>Papilionidae</taxon>
        <taxon>Parnassiinae</taxon>
        <taxon>Parnassini</taxon>
        <taxon>Parnassius</taxon>
        <taxon>Parnassius</taxon>
    </lineage>
</organism>
<sequence>MTIIIPLGSPGHDKLFKVLPLLDGIRQQLLLVPKEEYLAVDEQIIPTKVRHDLKQYNPAKPHKWGYKNQVLSAVSGFSYDFDIFAGDQSNTRPVGAPDLGVSGNVVTRLTETVPRHVNHKIFFDNWFNSPKLQVHLTKIGLLPLGTVRLNRVPNIDMPLEKELTKKERGFFIE</sequence>
<keyword evidence="3" id="KW-1185">Reference proteome</keyword>
<dbReference type="OrthoDB" id="123207at2759"/>
<gene>
    <name evidence="2" type="ORF">PAPOLLO_LOCUS3427</name>
</gene>
<dbReference type="InterPro" id="IPR029526">
    <property type="entry name" value="PGBD"/>
</dbReference>
<evidence type="ECO:0000313" key="3">
    <source>
        <dbReference type="Proteomes" id="UP000691718"/>
    </source>
</evidence>
<name>A0A8S3W8C0_PARAO</name>
<evidence type="ECO:0000259" key="1">
    <source>
        <dbReference type="Pfam" id="PF13843"/>
    </source>
</evidence>
<accession>A0A8S3W8C0</accession>
<comment type="caution">
    <text evidence="2">The sequence shown here is derived from an EMBL/GenBank/DDBJ whole genome shotgun (WGS) entry which is preliminary data.</text>
</comment>
<proteinExistence type="predicted"/>
<protein>
    <submittedName>
        <fullName evidence="2">(apollo) hypothetical protein</fullName>
    </submittedName>
</protein>
<reference evidence="2" key="1">
    <citation type="submission" date="2021-04" db="EMBL/GenBank/DDBJ databases">
        <authorList>
            <person name="Tunstrom K."/>
        </authorList>
    </citation>
    <scope>NUCLEOTIDE SEQUENCE</scope>
</reference>
<dbReference type="AlphaFoldDB" id="A0A8S3W8C0"/>
<dbReference type="PANTHER" id="PTHR47272">
    <property type="entry name" value="DDE_TNP_1_7 DOMAIN-CONTAINING PROTEIN"/>
    <property type="match status" value="1"/>
</dbReference>
<feature type="domain" description="PiggyBac transposable element-derived protein" evidence="1">
    <location>
        <begin position="12"/>
        <end position="166"/>
    </location>
</feature>